<evidence type="ECO:0000313" key="9">
    <source>
        <dbReference type="Proteomes" id="UP001055156"/>
    </source>
</evidence>
<evidence type="ECO:0000313" key="8">
    <source>
        <dbReference type="EMBL" id="GJE27810.1"/>
    </source>
</evidence>
<accession>A0ABQ4T806</accession>
<dbReference type="PIRSF" id="PIRSF019239">
    <property type="entry name" value="MrpE"/>
    <property type="match status" value="1"/>
</dbReference>
<protein>
    <submittedName>
        <fullName evidence="8">Na(+)/H(+) antiporter subunit E</fullName>
    </submittedName>
</protein>
<dbReference type="InterPro" id="IPR002758">
    <property type="entry name" value="Cation_antiport_E"/>
</dbReference>
<comment type="similarity">
    <text evidence="2">Belongs to the CPA3 antiporters (TC 2.A.63) subunit E family.</text>
</comment>
<comment type="subcellular location">
    <subcellularLocation>
        <location evidence="1">Cell membrane</location>
        <topology evidence="1">Multi-pass membrane protein</topology>
    </subcellularLocation>
</comment>
<dbReference type="RefSeq" id="WP_238311607.1">
    <property type="nucleotide sequence ID" value="NZ_BPQV01000007.1"/>
</dbReference>
<gene>
    <name evidence="8" type="primary">mrpE</name>
    <name evidence="8" type="ORF">LKMONMHP_2672</name>
</gene>
<keyword evidence="9" id="KW-1185">Reference proteome</keyword>
<proteinExistence type="inferred from homology"/>
<dbReference type="PANTHER" id="PTHR34584:SF1">
    <property type="entry name" value="NA(+)_H(+) ANTIPORTER SUBUNIT E1"/>
    <property type="match status" value="1"/>
</dbReference>
<reference evidence="8" key="1">
    <citation type="journal article" date="2021" name="Front. Microbiol.">
        <title>Comprehensive Comparative Genomics and Phenotyping of Methylobacterium Species.</title>
        <authorList>
            <person name="Alessa O."/>
            <person name="Ogura Y."/>
            <person name="Fujitani Y."/>
            <person name="Takami H."/>
            <person name="Hayashi T."/>
            <person name="Sahin N."/>
            <person name="Tani A."/>
        </authorList>
    </citation>
    <scope>NUCLEOTIDE SEQUENCE</scope>
    <source>
        <strain evidence="8">NBRC 15689</strain>
    </source>
</reference>
<dbReference type="EMBL" id="BPQV01000007">
    <property type="protein sequence ID" value="GJE27810.1"/>
    <property type="molecule type" value="Genomic_DNA"/>
</dbReference>
<evidence type="ECO:0000256" key="4">
    <source>
        <dbReference type="ARBA" id="ARBA00022692"/>
    </source>
</evidence>
<organism evidence="8 9">
    <name type="scientific">Methylobacterium organophilum</name>
    <dbReference type="NCBI Taxonomy" id="410"/>
    <lineage>
        <taxon>Bacteria</taxon>
        <taxon>Pseudomonadati</taxon>
        <taxon>Pseudomonadota</taxon>
        <taxon>Alphaproteobacteria</taxon>
        <taxon>Hyphomicrobiales</taxon>
        <taxon>Methylobacteriaceae</taxon>
        <taxon>Methylobacterium</taxon>
    </lineage>
</organism>
<sequence length="166" mass="18390">MSRILPYPFLSAGLALTWLLLNAPPTRGGVLLALLVGLAVPAVMRALRPRTARLRAPGTAVRLLVTVLYDMVRSNIDVARIILGLRRGERRTGFVTIPLDMREPFGLTALAIILTATPGTLWVQYDSDTGCLLMHVLDDTDKDQWVRRVKDRYERPLMAIFAGVLA</sequence>
<dbReference type="Proteomes" id="UP001055156">
    <property type="component" value="Unassembled WGS sequence"/>
</dbReference>
<evidence type="ECO:0000256" key="3">
    <source>
        <dbReference type="ARBA" id="ARBA00022475"/>
    </source>
</evidence>
<reference evidence="8" key="2">
    <citation type="submission" date="2021-08" db="EMBL/GenBank/DDBJ databases">
        <authorList>
            <person name="Tani A."/>
            <person name="Ola A."/>
            <person name="Ogura Y."/>
            <person name="Katsura K."/>
            <person name="Hayashi T."/>
        </authorList>
    </citation>
    <scope>NUCLEOTIDE SEQUENCE</scope>
    <source>
        <strain evidence="8">NBRC 15689</strain>
    </source>
</reference>
<evidence type="ECO:0000256" key="5">
    <source>
        <dbReference type="ARBA" id="ARBA00022989"/>
    </source>
</evidence>
<name>A0ABQ4T806_METOR</name>
<feature type="transmembrane region" description="Helical" evidence="7">
    <location>
        <begin position="29"/>
        <end position="47"/>
    </location>
</feature>
<keyword evidence="6 7" id="KW-0472">Membrane</keyword>
<evidence type="ECO:0000256" key="7">
    <source>
        <dbReference type="SAM" id="Phobius"/>
    </source>
</evidence>
<comment type="caution">
    <text evidence="8">The sequence shown here is derived from an EMBL/GenBank/DDBJ whole genome shotgun (WGS) entry which is preliminary data.</text>
</comment>
<dbReference type="Pfam" id="PF01899">
    <property type="entry name" value="MNHE"/>
    <property type="match status" value="1"/>
</dbReference>
<evidence type="ECO:0000256" key="1">
    <source>
        <dbReference type="ARBA" id="ARBA00004651"/>
    </source>
</evidence>
<dbReference type="NCBIfam" id="NF006520">
    <property type="entry name" value="PRK08965.1-4"/>
    <property type="match status" value="1"/>
</dbReference>
<keyword evidence="4 7" id="KW-0812">Transmembrane</keyword>
<evidence type="ECO:0000256" key="6">
    <source>
        <dbReference type="ARBA" id="ARBA00023136"/>
    </source>
</evidence>
<evidence type="ECO:0000256" key="2">
    <source>
        <dbReference type="ARBA" id="ARBA00006228"/>
    </source>
</evidence>
<keyword evidence="5 7" id="KW-1133">Transmembrane helix</keyword>
<feature type="transmembrane region" description="Helical" evidence="7">
    <location>
        <begin position="7"/>
        <end position="23"/>
    </location>
</feature>
<keyword evidence="3" id="KW-1003">Cell membrane</keyword>
<dbReference type="PANTHER" id="PTHR34584">
    <property type="entry name" value="NA(+)/H(+) ANTIPORTER SUBUNIT E1"/>
    <property type="match status" value="1"/>
</dbReference>